<proteinExistence type="predicted"/>
<dbReference type="AlphaFoldDB" id="A0A5B7FK90"/>
<gene>
    <name evidence="1" type="ORF">E2C01_038485</name>
</gene>
<dbReference type="EMBL" id="VSRR010006446">
    <property type="protein sequence ID" value="MPC44804.1"/>
    <property type="molecule type" value="Genomic_DNA"/>
</dbReference>
<protein>
    <submittedName>
        <fullName evidence="1">Uncharacterized protein</fullName>
    </submittedName>
</protein>
<keyword evidence="2" id="KW-1185">Reference proteome</keyword>
<evidence type="ECO:0000313" key="2">
    <source>
        <dbReference type="Proteomes" id="UP000324222"/>
    </source>
</evidence>
<comment type="caution">
    <text evidence="1">The sequence shown here is derived from an EMBL/GenBank/DDBJ whole genome shotgun (WGS) entry which is preliminary data.</text>
</comment>
<name>A0A5B7FK90_PORTR</name>
<sequence>MDQVDNEYLILRGEYASRSTRSHNEFLENVCLLKIVHWDGWERGVVFPRKLRSPTKGPNIRGYTHHTVESRNSPYTHGYTPIEDIGISVCCGFKQGS</sequence>
<dbReference type="Proteomes" id="UP000324222">
    <property type="component" value="Unassembled WGS sequence"/>
</dbReference>
<reference evidence="1 2" key="1">
    <citation type="submission" date="2019-05" db="EMBL/GenBank/DDBJ databases">
        <title>Another draft genome of Portunus trituberculatus and its Hox gene families provides insights of decapod evolution.</title>
        <authorList>
            <person name="Jeong J.-H."/>
            <person name="Song I."/>
            <person name="Kim S."/>
            <person name="Choi T."/>
            <person name="Kim D."/>
            <person name="Ryu S."/>
            <person name="Kim W."/>
        </authorList>
    </citation>
    <scope>NUCLEOTIDE SEQUENCE [LARGE SCALE GENOMIC DNA]</scope>
    <source>
        <tissue evidence="1">Muscle</tissue>
    </source>
</reference>
<evidence type="ECO:0000313" key="1">
    <source>
        <dbReference type="EMBL" id="MPC44804.1"/>
    </source>
</evidence>
<accession>A0A5B7FK90</accession>
<organism evidence="1 2">
    <name type="scientific">Portunus trituberculatus</name>
    <name type="common">Swimming crab</name>
    <name type="synonym">Neptunus trituberculatus</name>
    <dbReference type="NCBI Taxonomy" id="210409"/>
    <lineage>
        <taxon>Eukaryota</taxon>
        <taxon>Metazoa</taxon>
        <taxon>Ecdysozoa</taxon>
        <taxon>Arthropoda</taxon>
        <taxon>Crustacea</taxon>
        <taxon>Multicrustacea</taxon>
        <taxon>Malacostraca</taxon>
        <taxon>Eumalacostraca</taxon>
        <taxon>Eucarida</taxon>
        <taxon>Decapoda</taxon>
        <taxon>Pleocyemata</taxon>
        <taxon>Brachyura</taxon>
        <taxon>Eubrachyura</taxon>
        <taxon>Portunoidea</taxon>
        <taxon>Portunidae</taxon>
        <taxon>Portuninae</taxon>
        <taxon>Portunus</taxon>
    </lineage>
</organism>